<evidence type="ECO:0000313" key="9">
    <source>
        <dbReference type="Proteomes" id="UP000574717"/>
    </source>
</evidence>
<evidence type="ECO:0000256" key="1">
    <source>
        <dbReference type="ARBA" id="ARBA00005322"/>
    </source>
</evidence>
<sequence>MKINNGKGIQLVNLYQRQQFEEKQADAQKTAANKPVADSLNISSDAAKMRELLQVASLPSEVRTERIEELKVAVARGEYLADSKKISGAMLAQAQA</sequence>
<reference evidence="8 9" key="1">
    <citation type="journal article" date="2020" name="Front. Microbiol.">
        <title>Single-cell genomics of novel Actinobacteria with the Wood-Ljungdahl pathway discovered in a serpentinizing system.</title>
        <authorList>
            <person name="Merino N."/>
            <person name="Kawai M."/>
            <person name="Boyd E.S."/>
            <person name="Colman D.R."/>
            <person name="McGlynn S.E."/>
            <person name="Nealson K.H."/>
            <person name="Kurokawa K."/>
            <person name="Hongoh Y."/>
        </authorList>
    </citation>
    <scope>NUCLEOTIDE SEQUENCE [LARGE SCALE GENOMIC DNA]</scope>
    <source>
        <strain evidence="8 9">S03</strain>
    </source>
</reference>
<evidence type="ECO:0000256" key="4">
    <source>
        <dbReference type="ARBA" id="ARBA00022795"/>
    </source>
</evidence>
<dbReference type="InterPro" id="IPR035890">
    <property type="entry name" value="Anti-sigma-28_factor_FlgM_sf"/>
</dbReference>
<dbReference type="SUPFAM" id="SSF101498">
    <property type="entry name" value="Anti-sigma factor FlgM"/>
    <property type="match status" value="1"/>
</dbReference>
<name>A0A6V8QGB7_9ACTN</name>
<evidence type="ECO:0000313" key="8">
    <source>
        <dbReference type="EMBL" id="GFP19767.1"/>
    </source>
</evidence>
<dbReference type="GO" id="GO:0044781">
    <property type="term" value="P:bacterial-type flagellum organization"/>
    <property type="evidence" value="ECO:0007669"/>
    <property type="project" value="UniProtKB-KW"/>
</dbReference>
<organism evidence="8 9">
    <name type="scientific">Candidatus Hakubella thermalkaliphila</name>
    <dbReference type="NCBI Taxonomy" id="2754717"/>
    <lineage>
        <taxon>Bacteria</taxon>
        <taxon>Bacillati</taxon>
        <taxon>Actinomycetota</taxon>
        <taxon>Actinomycetota incertae sedis</taxon>
        <taxon>Candidatus Hakubellales</taxon>
        <taxon>Candidatus Hakubellaceae</taxon>
        <taxon>Candidatus Hakubella</taxon>
    </lineage>
</organism>
<evidence type="ECO:0000256" key="6">
    <source>
        <dbReference type="ARBA" id="ARBA00023163"/>
    </source>
</evidence>
<dbReference type="InterPro" id="IPR031316">
    <property type="entry name" value="FlgM_C"/>
</dbReference>
<dbReference type="InterPro" id="IPR007412">
    <property type="entry name" value="FlgM"/>
</dbReference>
<keyword evidence="4" id="KW-1005">Bacterial flagellum biogenesis</keyword>
<evidence type="ECO:0000256" key="5">
    <source>
        <dbReference type="ARBA" id="ARBA00023015"/>
    </source>
</evidence>
<dbReference type="EMBL" id="BLRU01000136">
    <property type="protein sequence ID" value="GFP19767.1"/>
    <property type="molecule type" value="Genomic_DNA"/>
</dbReference>
<comment type="caution">
    <text evidence="8">The sequence shown here is derived from an EMBL/GenBank/DDBJ whole genome shotgun (WGS) entry which is preliminary data.</text>
</comment>
<dbReference type="Pfam" id="PF04316">
    <property type="entry name" value="FlgM"/>
    <property type="match status" value="1"/>
</dbReference>
<comment type="similarity">
    <text evidence="1">Belongs to the FlgM family.</text>
</comment>
<protein>
    <recommendedName>
        <fullName evidence="2">Negative regulator of flagellin synthesis</fullName>
    </recommendedName>
</protein>
<dbReference type="NCBIfam" id="TIGR03824">
    <property type="entry name" value="FlgM_jcvi"/>
    <property type="match status" value="1"/>
</dbReference>
<accession>A0A6V8QGB7</accession>
<feature type="domain" description="Anti-sigma-28 factor FlgM C-terminal" evidence="7">
    <location>
        <begin position="38"/>
        <end position="91"/>
    </location>
</feature>
<evidence type="ECO:0000259" key="7">
    <source>
        <dbReference type="Pfam" id="PF04316"/>
    </source>
</evidence>
<proteinExistence type="inferred from homology"/>
<dbReference type="Proteomes" id="UP000574717">
    <property type="component" value="Unassembled WGS sequence"/>
</dbReference>
<evidence type="ECO:0000256" key="2">
    <source>
        <dbReference type="ARBA" id="ARBA00017823"/>
    </source>
</evidence>
<dbReference type="GO" id="GO:0045892">
    <property type="term" value="P:negative regulation of DNA-templated transcription"/>
    <property type="evidence" value="ECO:0007669"/>
    <property type="project" value="InterPro"/>
</dbReference>
<evidence type="ECO:0000256" key="3">
    <source>
        <dbReference type="ARBA" id="ARBA00022491"/>
    </source>
</evidence>
<keyword evidence="3" id="KW-0678">Repressor</keyword>
<gene>
    <name evidence="8" type="ORF">HKBW3S03_01271</name>
</gene>
<keyword evidence="6" id="KW-0804">Transcription</keyword>
<dbReference type="RefSeq" id="WP_176237051.1">
    <property type="nucleotide sequence ID" value="NZ_BLRU01000136.1"/>
</dbReference>
<keyword evidence="5" id="KW-0805">Transcription regulation</keyword>
<dbReference type="AlphaFoldDB" id="A0A6V8QGB7"/>